<evidence type="ECO:0000256" key="9">
    <source>
        <dbReference type="ARBA" id="ARBA00022827"/>
    </source>
</evidence>
<comment type="cofactor">
    <cofactor evidence="1">
        <name>FMN</name>
        <dbReference type="ChEBI" id="CHEBI:58210"/>
    </cofactor>
</comment>
<keyword evidence="10" id="KW-0315">Glutamine amidotransferase</keyword>
<dbReference type="FunFam" id="3.60.20.10:FF:000001">
    <property type="entry name" value="Glutamate synthase, large subunit"/>
    <property type="match status" value="1"/>
</dbReference>
<dbReference type="GO" id="GO:0019676">
    <property type="term" value="P:ammonia assimilation cycle"/>
    <property type="evidence" value="ECO:0007669"/>
    <property type="project" value="TreeGrafter"/>
</dbReference>
<dbReference type="GO" id="GO:0051538">
    <property type="term" value="F:3 iron, 4 sulfur cluster binding"/>
    <property type="evidence" value="ECO:0007669"/>
    <property type="project" value="UniProtKB-KW"/>
</dbReference>
<protein>
    <submittedName>
        <fullName evidence="18">Ferredoxin-dependent glutamate synthase 1</fullName>
        <ecNumber evidence="18">1.4.7.1</ecNumber>
    </submittedName>
</protein>
<dbReference type="Gene3D" id="2.160.20.60">
    <property type="entry name" value="Glutamate synthase, alpha subunit, C-terminal domain"/>
    <property type="match status" value="1"/>
</dbReference>
<dbReference type="CDD" id="cd00982">
    <property type="entry name" value="gltB_C"/>
    <property type="match status" value="1"/>
</dbReference>
<evidence type="ECO:0000256" key="8">
    <source>
        <dbReference type="ARBA" id="ARBA00022723"/>
    </source>
</evidence>
<keyword evidence="9" id="KW-0274">FAD</keyword>
<feature type="domain" description="Glutamine amidotransferase type-2" evidence="17">
    <location>
        <begin position="41"/>
        <end position="432"/>
    </location>
</feature>
<dbReference type="InterPro" id="IPR002932">
    <property type="entry name" value="Glu_synthdom"/>
</dbReference>
<evidence type="ECO:0000256" key="12">
    <source>
        <dbReference type="ARBA" id="ARBA00023004"/>
    </source>
</evidence>
<dbReference type="InterPro" id="IPR017932">
    <property type="entry name" value="GATase_2_dom"/>
</dbReference>
<keyword evidence="6" id="KW-0285">Flavoprotein</keyword>
<dbReference type="SUPFAM" id="SSF51395">
    <property type="entry name" value="FMN-linked oxidoreductases"/>
    <property type="match status" value="1"/>
</dbReference>
<dbReference type="CDD" id="cd00713">
    <property type="entry name" value="GltS"/>
    <property type="match status" value="1"/>
</dbReference>
<dbReference type="SUPFAM" id="SSF56235">
    <property type="entry name" value="N-terminal nucleophile aminohydrolases (Ntn hydrolases)"/>
    <property type="match status" value="1"/>
</dbReference>
<dbReference type="InterPro" id="IPR002489">
    <property type="entry name" value="Glu_synth_asu_C"/>
</dbReference>
<dbReference type="InterPro" id="IPR036485">
    <property type="entry name" value="Glu_synth_asu_C_sf"/>
</dbReference>
<evidence type="ECO:0000256" key="4">
    <source>
        <dbReference type="ARBA" id="ARBA00009716"/>
    </source>
</evidence>
<keyword evidence="8" id="KW-0479">Metal-binding</keyword>
<evidence type="ECO:0000256" key="15">
    <source>
        <dbReference type="ARBA" id="ARBA00023291"/>
    </source>
</evidence>
<keyword evidence="5" id="KW-0028">Amino-acid biosynthesis</keyword>
<dbReference type="FunFam" id="2.160.20.60:FF:000001">
    <property type="entry name" value="Glutamate synthase, large subunit"/>
    <property type="match status" value="1"/>
</dbReference>
<comment type="cofactor">
    <cofactor evidence="2">
        <name>[3Fe-4S] cluster</name>
        <dbReference type="ChEBI" id="CHEBI:21137"/>
    </cofactor>
</comment>
<dbReference type="CDD" id="cd02808">
    <property type="entry name" value="GltS_FMN"/>
    <property type="match status" value="1"/>
</dbReference>
<evidence type="ECO:0000256" key="7">
    <source>
        <dbReference type="ARBA" id="ARBA00022643"/>
    </source>
</evidence>
<dbReference type="Pfam" id="PF04898">
    <property type="entry name" value="Glu_syn_central"/>
    <property type="match status" value="1"/>
</dbReference>
<dbReference type="PANTHER" id="PTHR11938">
    <property type="entry name" value="FAD NADPH DEHYDROGENASE/OXIDOREDUCTASE"/>
    <property type="match status" value="1"/>
</dbReference>
<dbReference type="InterPro" id="IPR013785">
    <property type="entry name" value="Aldolase_TIM"/>
</dbReference>
<comment type="similarity">
    <text evidence="4">Belongs to the glutamate synthase family.</text>
</comment>
<keyword evidence="13" id="KW-0411">Iron-sulfur</keyword>
<keyword evidence="15" id="KW-0003">3Fe-4S</keyword>
<evidence type="ECO:0000256" key="14">
    <source>
        <dbReference type="ARBA" id="ARBA00023164"/>
    </source>
</evidence>
<dbReference type="Pfam" id="PF01645">
    <property type="entry name" value="Glu_synthase"/>
    <property type="match status" value="1"/>
</dbReference>
<evidence type="ECO:0000256" key="10">
    <source>
        <dbReference type="ARBA" id="ARBA00022962"/>
    </source>
</evidence>
<evidence type="ECO:0000256" key="16">
    <source>
        <dbReference type="ARBA" id="ARBA00029440"/>
    </source>
</evidence>
<organism evidence="18">
    <name type="scientific">bioreactor metagenome</name>
    <dbReference type="NCBI Taxonomy" id="1076179"/>
    <lineage>
        <taxon>unclassified sequences</taxon>
        <taxon>metagenomes</taxon>
        <taxon>ecological metagenomes</taxon>
    </lineage>
</organism>
<accession>A0A644WWT2</accession>
<dbReference type="GO" id="GO:0016041">
    <property type="term" value="F:glutamate synthase (ferredoxin) activity"/>
    <property type="evidence" value="ECO:0007669"/>
    <property type="project" value="UniProtKB-EC"/>
</dbReference>
<keyword evidence="14" id="KW-0314">Glutamate biosynthesis</keyword>
<evidence type="ECO:0000313" key="18">
    <source>
        <dbReference type="EMBL" id="MPM06494.1"/>
    </source>
</evidence>
<dbReference type="GO" id="GO:0046872">
    <property type="term" value="F:metal ion binding"/>
    <property type="evidence" value="ECO:0007669"/>
    <property type="project" value="UniProtKB-KW"/>
</dbReference>
<dbReference type="NCBIfam" id="NF008730">
    <property type="entry name" value="PRK11750.1"/>
    <property type="match status" value="1"/>
</dbReference>
<dbReference type="GO" id="GO:0006537">
    <property type="term" value="P:glutamate biosynthetic process"/>
    <property type="evidence" value="ECO:0007669"/>
    <property type="project" value="UniProtKB-KW"/>
</dbReference>
<dbReference type="InterPro" id="IPR050711">
    <property type="entry name" value="ET-N_metabolism_enzyme"/>
</dbReference>
<dbReference type="InterPro" id="IPR029055">
    <property type="entry name" value="Ntn_hydrolases_N"/>
</dbReference>
<dbReference type="Pfam" id="PF01493">
    <property type="entry name" value="GXGXG"/>
    <property type="match status" value="1"/>
</dbReference>
<dbReference type="EC" id="1.4.7.1" evidence="18"/>
<evidence type="ECO:0000256" key="3">
    <source>
        <dbReference type="ARBA" id="ARBA00001974"/>
    </source>
</evidence>
<proteinExistence type="inferred from homology"/>
<comment type="pathway">
    <text evidence="16">Amino-acid biosynthesis.</text>
</comment>
<comment type="cofactor">
    <cofactor evidence="3">
        <name>FAD</name>
        <dbReference type="ChEBI" id="CHEBI:57692"/>
    </cofactor>
</comment>
<keyword evidence="7" id="KW-0288">FMN</keyword>
<evidence type="ECO:0000256" key="6">
    <source>
        <dbReference type="ARBA" id="ARBA00022630"/>
    </source>
</evidence>
<dbReference type="PANTHER" id="PTHR11938:SF133">
    <property type="entry name" value="GLUTAMATE SYNTHASE (NADH)"/>
    <property type="match status" value="1"/>
</dbReference>
<dbReference type="FunFam" id="3.20.20.70:FF:000031">
    <property type="entry name" value="Glutamate synthase 1 [NADH]"/>
    <property type="match status" value="1"/>
</dbReference>
<reference evidence="18" key="1">
    <citation type="submission" date="2019-08" db="EMBL/GenBank/DDBJ databases">
        <authorList>
            <person name="Kucharzyk K."/>
            <person name="Murdoch R.W."/>
            <person name="Higgins S."/>
            <person name="Loffler F."/>
        </authorList>
    </citation>
    <scope>NUCLEOTIDE SEQUENCE</scope>
</reference>
<dbReference type="SUPFAM" id="SSF69336">
    <property type="entry name" value="Alpha subunit of glutamate synthase, C-terminal domain"/>
    <property type="match status" value="1"/>
</dbReference>
<keyword evidence="11 18" id="KW-0560">Oxidoreductase</keyword>
<sequence>MQFDMGFYTHSQIKVMNRNLLKINEIEQQSLYSFQNEHDACGVGLVLNLYGEKSHEIVEKGLQVLENMVHRGAESADNKTGDGAGILVQIPHEFILLQGIPVPAKGKYGTGLVFLPKEEQKAALCLNVIKENVEKEGLQLLAIRDVPVNSDILGAISASNEPLIKQIFITGATGQQALESKLYVVRKKIEHAILKSNLAKDRSFYMVSLSTRQMVYKGMLTSLQLRAYFPDLSNPHFTSGIALVHSRFSTNTFPTWDLAQPFRLLGHNGEINTIRGNRLWMESRESVLKSDQLGDLKALMPIVQPGMSDSASLDNVLEFLVMSGKSLPHAMAMLVPESWNDKNPISDNLKAFYEYHSMFMEPWDGPATLLFSDGRYAGGMLDRNGLRPARYLITHDDLMVIASETGTIEFEASRIKEKGRLKPGKMIMVDTERGEIYYDRELKEGLAKAFPYKEWLDKNRINLDQISSGRTVKTDISNYKTLLTAFGYSREDIEKLMIPMAEGGQEPVSSMGNDVALSVFSDKPQRLFNYFRQQFAQVTNPPIDPIREELVMSLTAYVGSVHTNLLEPAPEICKMVKLKSPVLTNAQFDILLHLQYKGFSTAVLPMLFKAKDGKKGLEKAVKELCLAVEKAVDDGKNYIVLSDRGVDGENAPIPSLLAVSAVHHYLIDKRKRMQTDIVVETAEPREVMHFALLFGFGANAVNPYLAFCILNNQIKSGDLQLDFHTAEKNYIKAVKKGLLKVMSKMGISTLRSYRGAQIFEAIGISSSVVNTYFKGLVSKIEGIDMEDIAAEVLQPHQSAFFPAEGEEPGLLNLGQYAYRVEGVQHAWNPETIARLQIATRTGSYEKYKEYVKAVDEKESPIFIRDLLEYKRNPISIDEVEPAENIMKRFVTGAMSYGSISREAHEAMAMAMNVIGGRSNTGEGGEDPERYKKRADGLSTRSAIKQVASGRFGVTAEYLVNADEIQIKIAQGAKPGEGGQLPGHKVDKIIAKTRHSIPGISLISPPPHHDIYSIEDLAQLIFDLKNINPTAIISVKLVSESGVGTIAAGVAKAKADLILISGTEGGTGASPSSSIKHAGLPVEIGLAETQQTLVINNLRGQVILQTDGQLKTGRDVIVSALLGAEEFGFATSALIVLGCVIMRKCHLNTCPVGIATQDAELRKHFMGRYEYLINFFRFLAEDVREHLAELGYRSIDEIVGHAELLQRKKVDGPAKIDKVDLSRILYVPVENSTAALHHVKNQEHKISGVLDVELIKKALPALDLCMPVEIKSPVKNTDRTVGAMLSGEIAKRYGQAGLPDSTILAHFTGSAGQSFGAFLSKGITFKLEGDANDYLGKGLSGGRIVVVPPTGSTFRPDKNIIAGNTMLYGATSGEVYINGVAGERFCVRNSGATAVVEGAGDHCCEYMTGGRTVVLGATGRNFAAGMSGGVAYVYDENGDFDYYCNMEMVELSLIEDSMDSKELHALIANHYKYTQSAKAKEILDNWRDNVDKFIKVVPIEYKKVLQEEKMEAINKKIAQVERDY</sequence>
<name>A0A644WWT2_9ZZZZ</name>
<dbReference type="InterPro" id="IPR006982">
    <property type="entry name" value="Glu_synth_centr_N"/>
</dbReference>
<keyword evidence="12" id="KW-0408">Iron</keyword>
<evidence type="ECO:0000259" key="17">
    <source>
        <dbReference type="PROSITE" id="PS51278"/>
    </source>
</evidence>
<dbReference type="Pfam" id="PF00310">
    <property type="entry name" value="GATase_2"/>
    <property type="match status" value="1"/>
</dbReference>
<evidence type="ECO:0000256" key="11">
    <source>
        <dbReference type="ARBA" id="ARBA00023002"/>
    </source>
</evidence>
<evidence type="ECO:0000256" key="13">
    <source>
        <dbReference type="ARBA" id="ARBA00023014"/>
    </source>
</evidence>
<evidence type="ECO:0000256" key="1">
    <source>
        <dbReference type="ARBA" id="ARBA00001917"/>
    </source>
</evidence>
<dbReference type="Gene3D" id="3.60.20.10">
    <property type="entry name" value="Glutamine Phosphoribosylpyrophosphate, subunit 1, domain 1"/>
    <property type="match status" value="1"/>
</dbReference>
<dbReference type="Gene3D" id="3.20.20.70">
    <property type="entry name" value="Aldolase class I"/>
    <property type="match status" value="2"/>
</dbReference>
<gene>
    <name evidence="18" type="primary">gltB_10</name>
    <name evidence="18" type="ORF">SDC9_52795</name>
</gene>
<evidence type="ECO:0000256" key="5">
    <source>
        <dbReference type="ARBA" id="ARBA00022605"/>
    </source>
</evidence>
<dbReference type="EMBL" id="VSSQ01001234">
    <property type="protein sequence ID" value="MPM06494.1"/>
    <property type="molecule type" value="Genomic_DNA"/>
</dbReference>
<evidence type="ECO:0000256" key="2">
    <source>
        <dbReference type="ARBA" id="ARBA00001927"/>
    </source>
</evidence>
<dbReference type="PROSITE" id="PS51278">
    <property type="entry name" value="GATASE_TYPE_2"/>
    <property type="match status" value="1"/>
</dbReference>
<comment type="caution">
    <text evidence="18">The sequence shown here is derived from an EMBL/GenBank/DDBJ whole genome shotgun (WGS) entry which is preliminary data.</text>
</comment>